<sequence>MAVTSDLPPTQEVGDISSLDGNSQAISQIWGGLFPLKRKIPPLGVLYSRQGGKLTFSSHRSRFGNRELTEVEILKKLNYPCIVQIHDVIETEETLFIVLELTSMIMA</sequence>
<comment type="caution">
    <text evidence="1">The sequence shown here is derived from an EMBL/GenBank/DDBJ whole genome shotgun (WGS) entry which is preliminary data.</text>
</comment>
<accession>A0ABR4QTV1</accession>
<evidence type="ECO:0000313" key="2">
    <source>
        <dbReference type="Proteomes" id="UP001651158"/>
    </source>
</evidence>
<dbReference type="Proteomes" id="UP001651158">
    <property type="component" value="Unassembled WGS sequence"/>
</dbReference>
<reference evidence="1 2" key="1">
    <citation type="journal article" date="2022" name="Front. Cell. Infect. Microbiol.">
        <title>The Genomes of Two Strains of Taenia crassiceps the Animal Model for the Study of Human Cysticercosis.</title>
        <authorList>
            <person name="Bobes R.J."/>
            <person name="Estrada K."/>
            <person name="Rios-Valencia D.G."/>
            <person name="Calderon-Gallegos A."/>
            <person name="de la Torre P."/>
            <person name="Carrero J.C."/>
            <person name="Sanchez-Flores A."/>
            <person name="Laclette J.P."/>
        </authorList>
    </citation>
    <scope>NUCLEOTIDE SEQUENCE [LARGE SCALE GENOMIC DNA]</scope>
    <source>
        <strain evidence="1">WFUcys</strain>
    </source>
</reference>
<dbReference type="SUPFAM" id="SSF56112">
    <property type="entry name" value="Protein kinase-like (PK-like)"/>
    <property type="match status" value="1"/>
</dbReference>
<organism evidence="1 2">
    <name type="scientific">Taenia crassiceps</name>
    <dbReference type="NCBI Taxonomy" id="6207"/>
    <lineage>
        <taxon>Eukaryota</taxon>
        <taxon>Metazoa</taxon>
        <taxon>Spiralia</taxon>
        <taxon>Lophotrochozoa</taxon>
        <taxon>Platyhelminthes</taxon>
        <taxon>Cestoda</taxon>
        <taxon>Eucestoda</taxon>
        <taxon>Cyclophyllidea</taxon>
        <taxon>Taeniidae</taxon>
        <taxon>Taenia</taxon>
    </lineage>
</organism>
<dbReference type="EMBL" id="JAKROA010000001">
    <property type="protein sequence ID" value="KAL5112995.1"/>
    <property type="molecule type" value="Genomic_DNA"/>
</dbReference>
<dbReference type="Gene3D" id="3.30.200.20">
    <property type="entry name" value="Phosphorylase Kinase, domain 1"/>
    <property type="match status" value="1"/>
</dbReference>
<proteinExistence type="predicted"/>
<keyword evidence="2" id="KW-1185">Reference proteome</keyword>
<protein>
    <recommendedName>
        <fullName evidence="3">Protein kinase domain-containing protein</fullName>
    </recommendedName>
</protein>
<evidence type="ECO:0008006" key="3">
    <source>
        <dbReference type="Google" id="ProtNLM"/>
    </source>
</evidence>
<gene>
    <name evidence="1" type="ORF">TcWFU_009746</name>
</gene>
<name>A0ABR4QTV1_9CEST</name>
<dbReference type="InterPro" id="IPR011009">
    <property type="entry name" value="Kinase-like_dom_sf"/>
</dbReference>
<evidence type="ECO:0000313" key="1">
    <source>
        <dbReference type="EMBL" id="KAL5112995.1"/>
    </source>
</evidence>